<evidence type="ECO:0000313" key="3">
    <source>
        <dbReference type="EMBL" id="CUF84569.1"/>
    </source>
</evidence>
<dbReference type="InterPro" id="IPR001910">
    <property type="entry name" value="Inosine/uridine_hydrolase_dom"/>
</dbReference>
<accession>A0A0S4ITJ9</accession>
<name>A0A0S4ITJ9_BODSA</name>
<dbReference type="EMBL" id="CYKH01000420">
    <property type="protein sequence ID" value="CUF84569.1"/>
    <property type="molecule type" value="Genomic_DNA"/>
</dbReference>
<dbReference type="CDD" id="cd02649">
    <property type="entry name" value="nuc_hydro_CeIAG"/>
    <property type="match status" value="1"/>
</dbReference>
<dbReference type="InterPro" id="IPR052775">
    <property type="entry name" value="IUN_hydrolase"/>
</dbReference>
<dbReference type="PANTHER" id="PTHR46190:SF1">
    <property type="entry name" value="SI:CH211-201H21.5"/>
    <property type="match status" value="1"/>
</dbReference>
<dbReference type="FunFam" id="3.90.245.10:FF:000014">
    <property type="entry name" value="Nucleoside hydrolase, putative"/>
    <property type="match status" value="1"/>
</dbReference>
<sequence>MVRRKLIIDTDCGGDDAIGILAALTHPEVDIIAITVVWGNVNVDQGMENIGKILDLFAADIPFYRGASGPLLGDRETVQWGGFGQDGFGDAGFPPSMRIAHQSTKHAAIALGEILSNISVMEEDDEVYQLLCLGPLSNIALALRLYPDLFKNLGSKEYPGVVVMGGTNEGKGNSSMASEFNFHCDPEAARIVFQEKPSRYPISLVSWELTVACAMPWRFFDDWISRIKVTNSKRKSVNQNRIQTFIEKVFQRLEVFTRPAEDGTKADTGDAESTQDVTCVIPDAVAVCVALEPAIVLDQFHTFVTIELQGRETRGATLIDWYGTEQSMAKKGRWRNCNVVTKCSQEHFLKMMSAVIQYNI</sequence>
<dbReference type="Gene3D" id="3.90.245.10">
    <property type="entry name" value="Ribonucleoside hydrolase-like"/>
    <property type="match status" value="1"/>
</dbReference>
<dbReference type="VEuPathDB" id="TriTrypDB:BSAL_66320"/>
<dbReference type="Proteomes" id="UP000051952">
    <property type="component" value="Unassembled WGS sequence"/>
</dbReference>
<dbReference type="InterPro" id="IPR036452">
    <property type="entry name" value="Ribo_hydro-like"/>
</dbReference>
<evidence type="ECO:0000256" key="1">
    <source>
        <dbReference type="ARBA" id="ARBA00009176"/>
    </source>
</evidence>
<evidence type="ECO:0000313" key="4">
    <source>
        <dbReference type="Proteomes" id="UP000051952"/>
    </source>
</evidence>
<organism evidence="3 4">
    <name type="scientific">Bodo saltans</name>
    <name type="common">Flagellated protozoan</name>
    <dbReference type="NCBI Taxonomy" id="75058"/>
    <lineage>
        <taxon>Eukaryota</taxon>
        <taxon>Discoba</taxon>
        <taxon>Euglenozoa</taxon>
        <taxon>Kinetoplastea</taxon>
        <taxon>Metakinetoplastina</taxon>
        <taxon>Eubodonida</taxon>
        <taxon>Bodonidae</taxon>
        <taxon>Bodo</taxon>
    </lineage>
</organism>
<comment type="similarity">
    <text evidence="1">Belongs to the IUNH family.</text>
</comment>
<proteinExistence type="inferred from homology"/>
<dbReference type="PANTHER" id="PTHR46190">
    <property type="entry name" value="SI:CH211-201H21.5-RELATED"/>
    <property type="match status" value="1"/>
</dbReference>
<dbReference type="SUPFAM" id="SSF53590">
    <property type="entry name" value="Nucleoside hydrolase"/>
    <property type="match status" value="1"/>
</dbReference>
<dbReference type="OrthoDB" id="432381at2759"/>
<dbReference type="AlphaFoldDB" id="A0A0S4ITJ9"/>
<feature type="domain" description="Inosine/uridine-preferring nucleoside hydrolase" evidence="2">
    <location>
        <begin position="6"/>
        <end position="349"/>
    </location>
</feature>
<dbReference type="GO" id="GO:0016799">
    <property type="term" value="F:hydrolase activity, hydrolyzing N-glycosyl compounds"/>
    <property type="evidence" value="ECO:0007669"/>
    <property type="project" value="InterPro"/>
</dbReference>
<dbReference type="Pfam" id="PF01156">
    <property type="entry name" value="IU_nuc_hydro"/>
    <property type="match status" value="1"/>
</dbReference>
<reference evidence="4" key="1">
    <citation type="submission" date="2015-09" db="EMBL/GenBank/DDBJ databases">
        <authorList>
            <consortium name="Pathogen Informatics"/>
        </authorList>
    </citation>
    <scope>NUCLEOTIDE SEQUENCE [LARGE SCALE GENOMIC DNA]</scope>
    <source>
        <strain evidence="4">Lake Konstanz</strain>
    </source>
</reference>
<protein>
    <submittedName>
        <fullName evidence="3">Nucleoside hydrolase, putative</fullName>
    </submittedName>
</protein>
<keyword evidence="3" id="KW-0378">Hydrolase</keyword>
<evidence type="ECO:0000259" key="2">
    <source>
        <dbReference type="Pfam" id="PF01156"/>
    </source>
</evidence>
<dbReference type="OMA" id="REYYATV"/>
<keyword evidence="4" id="KW-1185">Reference proteome</keyword>
<gene>
    <name evidence="3" type="ORF">BSAL_66320</name>
</gene>